<protein>
    <submittedName>
        <fullName evidence="2">Uncharacterized protein</fullName>
    </submittedName>
</protein>
<gene>
    <name evidence="2" type="ORF">LTR77_007933</name>
</gene>
<accession>A0AAV9P6S3</accession>
<feature type="region of interest" description="Disordered" evidence="1">
    <location>
        <begin position="305"/>
        <end position="356"/>
    </location>
</feature>
<evidence type="ECO:0000313" key="2">
    <source>
        <dbReference type="EMBL" id="KAK5167202.1"/>
    </source>
</evidence>
<dbReference type="AlphaFoldDB" id="A0AAV9P6S3"/>
<sequence>MFCFSRGAQFRDTLSHLPADTIQKIQRLSVLEVVDWTRDSYELIFLSGWSRDLVPRLKNLVEVELPPEWLRDRSLEYLSGLKHLRKVRATSLLPEILGHERREEENSIGTIWIRVEKDLIPGPCRQAAAHQSLVGPQLGKNSCFFCWGTGEDAWNHSWATGMRAGSVEVPEVIRNTVQRRLMSAYRELPLPAHGVRDGVVEKLARQTGMEITLHGLPVLSATARKPLRAAKKRELQDLSPLVLSNARRVRAQESVPVDFDELEGHLSAKERSERSMRQKKFKDVTTGKEEIDRTVVLIERQCRRHETAKQEKVDDKDQSKEARKKALKSAADLSVSKKSERKRVRAEAKGGRNGSG</sequence>
<comment type="caution">
    <text evidence="2">The sequence shown here is derived from an EMBL/GenBank/DDBJ whole genome shotgun (WGS) entry which is preliminary data.</text>
</comment>
<evidence type="ECO:0000256" key="1">
    <source>
        <dbReference type="SAM" id="MobiDB-lite"/>
    </source>
</evidence>
<feature type="compositionally biased region" description="Basic and acidic residues" evidence="1">
    <location>
        <begin position="305"/>
        <end position="321"/>
    </location>
</feature>
<dbReference type="RefSeq" id="XP_064657010.1">
    <property type="nucleotide sequence ID" value="XM_064805168.1"/>
</dbReference>
<evidence type="ECO:0000313" key="3">
    <source>
        <dbReference type="Proteomes" id="UP001337655"/>
    </source>
</evidence>
<dbReference type="EMBL" id="JAVRRT010000012">
    <property type="protein sequence ID" value="KAK5167202.1"/>
    <property type="molecule type" value="Genomic_DNA"/>
</dbReference>
<organism evidence="2 3">
    <name type="scientific">Saxophila tyrrhenica</name>
    <dbReference type="NCBI Taxonomy" id="1690608"/>
    <lineage>
        <taxon>Eukaryota</taxon>
        <taxon>Fungi</taxon>
        <taxon>Dikarya</taxon>
        <taxon>Ascomycota</taxon>
        <taxon>Pezizomycotina</taxon>
        <taxon>Dothideomycetes</taxon>
        <taxon>Dothideomycetidae</taxon>
        <taxon>Mycosphaerellales</taxon>
        <taxon>Extremaceae</taxon>
        <taxon>Saxophila</taxon>
    </lineage>
</organism>
<reference evidence="2 3" key="1">
    <citation type="submission" date="2023-08" db="EMBL/GenBank/DDBJ databases">
        <title>Black Yeasts Isolated from many extreme environments.</title>
        <authorList>
            <person name="Coleine C."/>
            <person name="Stajich J.E."/>
            <person name="Selbmann L."/>
        </authorList>
    </citation>
    <scope>NUCLEOTIDE SEQUENCE [LARGE SCALE GENOMIC DNA]</scope>
    <source>
        <strain evidence="2 3">CCFEE 5935</strain>
    </source>
</reference>
<keyword evidence="3" id="KW-1185">Reference proteome</keyword>
<dbReference type="Proteomes" id="UP001337655">
    <property type="component" value="Unassembled WGS sequence"/>
</dbReference>
<dbReference type="GeneID" id="89929267"/>
<name>A0AAV9P6S3_9PEZI</name>
<proteinExistence type="predicted"/>